<evidence type="ECO:0000256" key="3">
    <source>
        <dbReference type="ARBA" id="ARBA00022833"/>
    </source>
</evidence>
<feature type="region of interest" description="Disordered" evidence="5">
    <location>
        <begin position="193"/>
        <end position="227"/>
    </location>
</feature>
<evidence type="ECO:0000313" key="7">
    <source>
        <dbReference type="Proteomes" id="UP000694864"/>
    </source>
</evidence>
<dbReference type="PANTHER" id="PTHR31973:SF187">
    <property type="entry name" value="MUTATOR TRANSPOSASE MUDRA PROTEIN"/>
    <property type="match status" value="1"/>
</dbReference>
<keyword evidence="7" id="KW-1185">Reference proteome</keyword>
<keyword evidence="1" id="KW-0479">Metal-binding</keyword>
<dbReference type="InterPro" id="IPR006564">
    <property type="entry name" value="Znf_PMZ"/>
</dbReference>
<organism evidence="7 8">
    <name type="scientific">Camelina sativa</name>
    <name type="common">False flax</name>
    <name type="synonym">Myagrum sativum</name>
    <dbReference type="NCBI Taxonomy" id="90675"/>
    <lineage>
        <taxon>Eukaryota</taxon>
        <taxon>Viridiplantae</taxon>
        <taxon>Streptophyta</taxon>
        <taxon>Embryophyta</taxon>
        <taxon>Tracheophyta</taxon>
        <taxon>Spermatophyta</taxon>
        <taxon>Magnoliopsida</taxon>
        <taxon>eudicotyledons</taxon>
        <taxon>Gunneridae</taxon>
        <taxon>Pentapetalae</taxon>
        <taxon>rosids</taxon>
        <taxon>malvids</taxon>
        <taxon>Brassicales</taxon>
        <taxon>Brassicaceae</taxon>
        <taxon>Camelineae</taxon>
        <taxon>Camelina</taxon>
    </lineage>
</organism>
<reference evidence="8" key="2">
    <citation type="submission" date="2025-08" db="UniProtKB">
        <authorList>
            <consortium name="RefSeq"/>
        </authorList>
    </citation>
    <scope>IDENTIFICATION</scope>
    <source>
        <tissue evidence="8">Leaf</tissue>
    </source>
</reference>
<gene>
    <name evidence="8" type="primary">LOC104753612</name>
</gene>
<dbReference type="Pfam" id="PF04434">
    <property type="entry name" value="SWIM"/>
    <property type="match status" value="1"/>
</dbReference>
<feature type="compositionally biased region" description="Basic and acidic residues" evidence="5">
    <location>
        <begin position="210"/>
        <end position="223"/>
    </location>
</feature>
<dbReference type="Proteomes" id="UP000694864">
    <property type="component" value="Chromosome 16"/>
</dbReference>
<feature type="compositionally biased region" description="Low complexity" evidence="5">
    <location>
        <begin position="284"/>
        <end position="298"/>
    </location>
</feature>
<evidence type="ECO:0000256" key="1">
    <source>
        <dbReference type="ARBA" id="ARBA00022723"/>
    </source>
</evidence>
<dbReference type="GeneID" id="104753612"/>
<protein>
    <submittedName>
        <fullName evidence="8">Uncharacterized protein LOC104753612</fullName>
    </submittedName>
</protein>
<evidence type="ECO:0000256" key="4">
    <source>
        <dbReference type="PROSITE-ProRule" id="PRU00325"/>
    </source>
</evidence>
<proteinExistence type="predicted"/>
<evidence type="ECO:0000256" key="5">
    <source>
        <dbReference type="SAM" id="MobiDB-lite"/>
    </source>
</evidence>
<accession>A0ABM0WPF1</accession>
<sequence>MGALKEYDPGSFDSLVLTKPETLSRAFLRLGSYCNDNLNNLSESFNKTIREARKKPLLDMLEDIRQQCMTRNYSRSKLANDLKTRFTKKTHKELYRVEKKSKPCRLRWAIGPETDVEYKDNTYVVNMEEQTCACRRWQMNGIPCIHAAKVILGLRKKLSEYVADCYTTIRWRETYIVGIKPMNGIMEWPQTNRLGVIPPPNRTGNPGRPRNYDRMKSKHETGSKTKLSRANRIITCSNCKEEGHNKKTCSNQTVEIPPKTPKGRPKKNQGLIFDVSQFSFPEDQSSQAQYSQAQSAHSSRWDQSSQYQALQASEWGSWLS</sequence>
<feature type="region of interest" description="Disordered" evidence="5">
    <location>
        <begin position="242"/>
        <end position="268"/>
    </location>
</feature>
<dbReference type="InterPro" id="IPR007527">
    <property type="entry name" value="Znf_SWIM"/>
</dbReference>
<dbReference type="RefSeq" id="XP_010474142.1">
    <property type="nucleotide sequence ID" value="XM_010475840.1"/>
</dbReference>
<keyword evidence="2 4" id="KW-0863">Zinc-finger</keyword>
<evidence type="ECO:0000256" key="2">
    <source>
        <dbReference type="ARBA" id="ARBA00022771"/>
    </source>
</evidence>
<keyword evidence="3" id="KW-0862">Zinc</keyword>
<reference evidence="7" key="1">
    <citation type="journal article" date="2014" name="Nat. Commun.">
        <title>The emerging biofuel crop Camelina sativa retains a highly undifferentiated hexaploid genome structure.</title>
        <authorList>
            <person name="Kagale S."/>
            <person name="Koh C."/>
            <person name="Nixon J."/>
            <person name="Bollina V."/>
            <person name="Clarke W.E."/>
            <person name="Tuteja R."/>
            <person name="Spillane C."/>
            <person name="Robinson S.J."/>
            <person name="Links M.G."/>
            <person name="Clarke C."/>
            <person name="Higgins E.E."/>
            <person name="Huebert T."/>
            <person name="Sharpe A.G."/>
            <person name="Parkin I.A."/>
        </authorList>
    </citation>
    <scope>NUCLEOTIDE SEQUENCE [LARGE SCALE GENOMIC DNA]</scope>
    <source>
        <strain evidence="7">cv. DH55</strain>
    </source>
</reference>
<dbReference type="SMART" id="SM00575">
    <property type="entry name" value="ZnF_PMZ"/>
    <property type="match status" value="1"/>
</dbReference>
<feature type="region of interest" description="Disordered" evidence="5">
    <location>
        <begin position="282"/>
        <end position="306"/>
    </location>
</feature>
<feature type="domain" description="SWIM-type" evidence="6">
    <location>
        <begin position="123"/>
        <end position="155"/>
    </location>
</feature>
<name>A0ABM0WPF1_CAMSA</name>
<dbReference type="PANTHER" id="PTHR31973">
    <property type="entry name" value="POLYPROTEIN, PUTATIVE-RELATED"/>
    <property type="match status" value="1"/>
</dbReference>
<evidence type="ECO:0000259" key="6">
    <source>
        <dbReference type="PROSITE" id="PS50966"/>
    </source>
</evidence>
<dbReference type="PROSITE" id="PS50966">
    <property type="entry name" value="ZF_SWIM"/>
    <property type="match status" value="1"/>
</dbReference>
<evidence type="ECO:0000313" key="8">
    <source>
        <dbReference type="RefSeq" id="XP_010474142.1"/>
    </source>
</evidence>